<dbReference type="AlphaFoldDB" id="A0A3P1SS37"/>
<feature type="binding site" evidence="15">
    <location>
        <position position="123"/>
    </location>
    <ligand>
        <name>Mg(2+)</name>
        <dbReference type="ChEBI" id="CHEBI:18420"/>
    </ligand>
</feature>
<keyword evidence="9 15" id="KW-0456">Lyase</keyword>
<evidence type="ECO:0000256" key="13">
    <source>
        <dbReference type="ARBA" id="ARBA00029437"/>
    </source>
</evidence>
<dbReference type="UniPathway" id="UPA00047">
    <property type="reaction ID" value="UER00057"/>
</dbReference>
<keyword evidence="10 15" id="KW-0100">Branched-chain amino acid biosynthesis</keyword>
<feature type="binding site" evidence="15">
    <location>
        <position position="81"/>
    </location>
    <ligand>
        <name>Mg(2+)</name>
        <dbReference type="ChEBI" id="CHEBI:18420"/>
    </ligand>
</feature>
<evidence type="ECO:0000256" key="1">
    <source>
        <dbReference type="ARBA" id="ARBA00001946"/>
    </source>
</evidence>
<comment type="pathway">
    <text evidence="12 15">Amino-acid biosynthesis; L-valine biosynthesis; L-valine from pyruvate: step 3/4.</text>
</comment>
<gene>
    <name evidence="15" type="primary">ilvD</name>
    <name evidence="18" type="ORF">EHS89_12605</name>
</gene>
<keyword evidence="8 15" id="KW-0411">Iron-sulfur</keyword>
<comment type="catalytic activity">
    <reaction evidence="11">
        <text>(2R)-2,3-dihydroxy-3-methylbutanoate = 3-methyl-2-oxobutanoate + H2O</text>
        <dbReference type="Rhea" id="RHEA:24809"/>
        <dbReference type="ChEBI" id="CHEBI:11851"/>
        <dbReference type="ChEBI" id="CHEBI:15377"/>
        <dbReference type="ChEBI" id="CHEBI:49072"/>
        <dbReference type="EC" id="4.2.1.9"/>
    </reaction>
    <physiologicalReaction direction="left-to-right" evidence="11">
        <dbReference type="Rhea" id="RHEA:24810"/>
    </physiologicalReaction>
</comment>
<comment type="caution">
    <text evidence="15">Lacks conserved residue(s) required for the propagation of feature annotation.</text>
</comment>
<evidence type="ECO:0000256" key="5">
    <source>
        <dbReference type="ARBA" id="ARBA00022723"/>
    </source>
</evidence>
<dbReference type="PANTHER" id="PTHR43661:SF3">
    <property type="entry name" value="D-XYLONATE DEHYDRATASE YAGF-RELATED"/>
    <property type="match status" value="1"/>
</dbReference>
<keyword evidence="19" id="KW-1185">Reference proteome</keyword>
<evidence type="ECO:0000256" key="11">
    <source>
        <dbReference type="ARBA" id="ARBA00029304"/>
    </source>
</evidence>
<dbReference type="EC" id="4.2.1.9" evidence="14 15"/>
<name>A0A3P1SS37_9GAMM</name>
<evidence type="ECO:0000256" key="10">
    <source>
        <dbReference type="ARBA" id="ARBA00023304"/>
    </source>
</evidence>
<feature type="active site" description="Proton acceptor" evidence="15">
    <location>
        <position position="514"/>
    </location>
</feature>
<dbReference type="GO" id="GO:0004160">
    <property type="term" value="F:dihydroxy-acid dehydratase activity"/>
    <property type="evidence" value="ECO:0007669"/>
    <property type="project" value="UniProtKB-UniRule"/>
</dbReference>
<dbReference type="GO" id="GO:0000287">
    <property type="term" value="F:magnesium ion binding"/>
    <property type="evidence" value="ECO:0007669"/>
    <property type="project" value="UniProtKB-UniRule"/>
</dbReference>
<dbReference type="InterPro" id="IPR056740">
    <property type="entry name" value="ILV_EDD_C"/>
</dbReference>
<evidence type="ECO:0000256" key="3">
    <source>
        <dbReference type="ARBA" id="ARBA00022605"/>
    </source>
</evidence>
<dbReference type="NCBIfam" id="NF009103">
    <property type="entry name" value="PRK12448.1"/>
    <property type="match status" value="1"/>
</dbReference>
<comment type="cofactor">
    <cofactor evidence="15">
        <name>[2Fe-2S] cluster</name>
        <dbReference type="ChEBI" id="CHEBI:190135"/>
    </cofactor>
    <text evidence="15">Binds 1 [2Fe-2S] cluster per subunit. This cluster acts as a Lewis acid cofactor.</text>
</comment>
<evidence type="ECO:0000313" key="18">
    <source>
        <dbReference type="EMBL" id="RRC99002.1"/>
    </source>
</evidence>
<feature type="domain" description="Dihydroxy-acid/6-phosphogluconate dehydratase C-terminal" evidence="17">
    <location>
        <begin position="405"/>
        <end position="602"/>
    </location>
</feature>
<comment type="catalytic activity">
    <reaction evidence="15">
        <text>(2R,3R)-2,3-dihydroxy-3-methylpentanoate = (S)-3-methyl-2-oxopentanoate + H2O</text>
        <dbReference type="Rhea" id="RHEA:27694"/>
        <dbReference type="ChEBI" id="CHEBI:15377"/>
        <dbReference type="ChEBI" id="CHEBI:35146"/>
        <dbReference type="ChEBI" id="CHEBI:49258"/>
        <dbReference type="EC" id="4.2.1.9"/>
    </reaction>
</comment>
<dbReference type="Pfam" id="PF24877">
    <property type="entry name" value="ILV_EDD_C"/>
    <property type="match status" value="1"/>
</dbReference>
<dbReference type="SUPFAM" id="SSF52016">
    <property type="entry name" value="LeuD/IlvD-like"/>
    <property type="match status" value="1"/>
</dbReference>
<dbReference type="HAMAP" id="MF_00012">
    <property type="entry name" value="IlvD"/>
    <property type="match status" value="1"/>
</dbReference>
<comment type="cofactor">
    <cofactor evidence="1 15">
        <name>Mg(2+)</name>
        <dbReference type="ChEBI" id="CHEBI:18420"/>
    </cofactor>
</comment>
<dbReference type="Pfam" id="PF00920">
    <property type="entry name" value="ILVD_EDD_N"/>
    <property type="match status" value="1"/>
</dbReference>
<comment type="similarity">
    <text evidence="2 15">Belongs to the IlvD/Edd family.</text>
</comment>
<dbReference type="OrthoDB" id="9807077at2"/>
<dbReference type="EMBL" id="RQXV01000006">
    <property type="protein sequence ID" value="RRC99002.1"/>
    <property type="molecule type" value="Genomic_DNA"/>
</dbReference>
<dbReference type="Proteomes" id="UP000267535">
    <property type="component" value="Unassembled WGS sequence"/>
</dbReference>
<comment type="subunit">
    <text evidence="15">Homodimer.</text>
</comment>
<dbReference type="PROSITE" id="PS00886">
    <property type="entry name" value="ILVD_EDD_1"/>
    <property type="match status" value="1"/>
</dbReference>
<keyword evidence="5 15" id="KW-0479">Metal-binding</keyword>
<dbReference type="UniPathway" id="UPA00049">
    <property type="reaction ID" value="UER00061"/>
</dbReference>
<keyword evidence="3 15" id="KW-0028">Amino-acid biosynthesis</keyword>
<evidence type="ECO:0000256" key="8">
    <source>
        <dbReference type="ARBA" id="ARBA00023014"/>
    </source>
</evidence>
<evidence type="ECO:0000256" key="15">
    <source>
        <dbReference type="HAMAP-Rule" id="MF_00012"/>
    </source>
</evidence>
<comment type="function">
    <text evidence="15">Functions in the biosynthesis of branched-chain amino acids. Catalyzes the dehydration of (2R,3R)-2,3-dihydroxy-3-methylpentanoate (2,3-dihydroxy-3-methylvalerate) into 2-oxo-3-methylpentanoate (2-oxo-3-methylvalerate) and of (2R)-2,3-dihydroxy-3-methylbutanoate (2,3-dihydroxyisovalerate) into 2-oxo-3-methylbutanoate (2-oxoisovalerate), the penultimate precursor to L-isoleucine and L-valine, respectively.</text>
</comment>
<dbReference type="InterPro" id="IPR037237">
    <property type="entry name" value="IlvD/EDD_N"/>
</dbReference>
<evidence type="ECO:0000259" key="17">
    <source>
        <dbReference type="Pfam" id="PF24877"/>
    </source>
</evidence>
<dbReference type="GO" id="GO:0009097">
    <property type="term" value="P:isoleucine biosynthetic process"/>
    <property type="evidence" value="ECO:0007669"/>
    <property type="project" value="UniProtKB-UniRule"/>
</dbReference>
<dbReference type="InterPro" id="IPR000581">
    <property type="entry name" value="ILV_EDD_N"/>
</dbReference>
<dbReference type="InterPro" id="IPR004404">
    <property type="entry name" value="DihydroxyA_deHydtase"/>
</dbReference>
<reference evidence="18 19" key="1">
    <citation type="submission" date="2018-11" db="EMBL/GenBank/DDBJ databases">
        <title>The draft genome sequence of Amphritea balenae JAMM 1525T.</title>
        <authorList>
            <person name="Fang Z."/>
            <person name="Zhang Y."/>
            <person name="Han X."/>
        </authorList>
    </citation>
    <scope>NUCLEOTIDE SEQUENCE [LARGE SCALE GENOMIC DNA]</scope>
    <source>
        <strain evidence="18 19">JAMM 1525</strain>
    </source>
</reference>
<organism evidence="18 19">
    <name type="scientific">Amphritea balenae</name>
    <dbReference type="NCBI Taxonomy" id="452629"/>
    <lineage>
        <taxon>Bacteria</taxon>
        <taxon>Pseudomonadati</taxon>
        <taxon>Pseudomonadota</taxon>
        <taxon>Gammaproteobacteria</taxon>
        <taxon>Oceanospirillales</taxon>
        <taxon>Oceanospirillaceae</taxon>
        <taxon>Amphritea</taxon>
    </lineage>
</organism>
<dbReference type="InterPro" id="IPR042096">
    <property type="entry name" value="Dihydro-acid_dehy_C"/>
</dbReference>
<dbReference type="PANTHER" id="PTHR43661">
    <property type="entry name" value="D-XYLONATE DEHYDRATASE"/>
    <property type="match status" value="1"/>
</dbReference>
<evidence type="ECO:0000313" key="19">
    <source>
        <dbReference type="Proteomes" id="UP000267535"/>
    </source>
</evidence>
<evidence type="ECO:0000256" key="6">
    <source>
        <dbReference type="ARBA" id="ARBA00022842"/>
    </source>
</evidence>
<keyword evidence="6 15" id="KW-0460">Magnesium</keyword>
<evidence type="ECO:0000256" key="12">
    <source>
        <dbReference type="ARBA" id="ARBA00029436"/>
    </source>
</evidence>
<comment type="caution">
    <text evidence="18">The sequence shown here is derived from an EMBL/GenBank/DDBJ whole genome shotgun (WGS) entry which is preliminary data.</text>
</comment>
<proteinExistence type="inferred from homology"/>
<sequence>MPQYRSKTSTAGRNMAGARALWRATGMKDDDFQKPIIAIANSFTQFVPGHVHLKDMGQLVAREIEQAGGVAKEFNTIAIDDGIAMGHDGMLYSLPSRDLIADSVEYMVNAHCADALVCISNCDKITPGMLMAAMRLNIPVIFVSGGPMEAGKTKLSEHKLDLVDAMVLAVDPDASDEMVDAVERSACPTCGSCSGMFTANSMNCLAEALGLALPGNGTVVATHADRKELFLEAGRSIVGMAKKYYEQDDESVLPRSIGFKAFENAMTLDIAMGGSTNTILHLLAIAQEAEIDFTMEDIDRLSRIVPQLCKVAPNTPEYHVEDVHRAGGIMAILGELDRAGNLHTDAPTVHAPTMKDALDKWDIMRGVTPEVAKFYKAGPAGIPTQEAFSQATRWPTLDGDRANGCIRSLENAFSLEGGLAVLRGNIALDGCVVKTAGVDDSILVFEGSAHITESQDEAVANILDDKVKAGDVVIVRYEGPKGGPGMQEMLYPTSYIKSKGLGKACALLTDGRFSGGTSGLSIGHVSPEAAAGGAIGLVRNGDRIRIDIPNRTIDVLLSDEELAQRRAEQDAIGWKPVESRPRKVSAALKAYAKLATSADKGAVRDLSELD</sequence>
<dbReference type="PROSITE" id="PS00887">
    <property type="entry name" value="ILVD_EDD_2"/>
    <property type="match status" value="1"/>
</dbReference>
<evidence type="ECO:0000256" key="7">
    <source>
        <dbReference type="ARBA" id="ARBA00023004"/>
    </source>
</evidence>
<keyword evidence="7 15" id="KW-0408">Iron</keyword>
<evidence type="ECO:0000259" key="16">
    <source>
        <dbReference type="Pfam" id="PF00920"/>
    </source>
</evidence>
<feature type="domain" description="Dihydroxy-acid/6-phosphogluconate dehydratase N-terminal" evidence="16">
    <location>
        <begin position="34"/>
        <end position="356"/>
    </location>
</feature>
<feature type="modified residue" description="N6-carboxylysine" evidence="15">
    <location>
        <position position="124"/>
    </location>
</feature>
<dbReference type="SUPFAM" id="SSF143975">
    <property type="entry name" value="IlvD/EDD N-terminal domain-like"/>
    <property type="match status" value="1"/>
</dbReference>
<dbReference type="Gene3D" id="3.50.30.80">
    <property type="entry name" value="IlvD/EDD C-terminal domain-like"/>
    <property type="match status" value="1"/>
</dbReference>
<dbReference type="GO" id="GO:0009099">
    <property type="term" value="P:L-valine biosynthetic process"/>
    <property type="evidence" value="ECO:0007669"/>
    <property type="project" value="UniProtKB-UniRule"/>
</dbReference>
<evidence type="ECO:0000256" key="14">
    <source>
        <dbReference type="ARBA" id="ARBA00029490"/>
    </source>
</evidence>
<dbReference type="InterPro" id="IPR020558">
    <property type="entry name" value="DiOHA_6PGluconate_deHydtase_CS"/>
</dbReference>
<dbReference type="GO" id="GO:0005829">
    <property type="term" value="C:cytosol"/>
    <property type="evidence" value="ECO:0007669"/>
    <property type="project" value="TreeGrafter"/>
</dbReference>
<comment type="pathway">
    <text evidence="13 15">Amino-acid biosynthesis; L-isoleucine biosynthesis; L-isoleucine from 2-oxobutanoate: step 3/4.</text>
</comment>
<feature type="binding site" description="via carbamate group" evidence="15">
    <location>
        <position position="124"/>
    </location>
    <ligand>
        <name>Mg(2+)</name>
        <dbReference type="ChEBI" id="CHEBI:18420"/>
    </ligand>
</feature>
<dbReference type="RefSeq" id="WP_124926501.1">
    <property type="nucleotide sequence ID" value="NZ_BMOH01000002.1"/>
</dbReference>
<dbReference type="GO" id="GO:0051537">
    <property type="term" value="F:2 iron, 2 sulfur cluster binding"/>
    <property type="evidence" value="ECO:0007669"/>
    <property type="project" value="UniProtKB-UniRule"/>
</dbReference>
<dbReference type="NCBIfam" id="TIGR00110">
    <property type="entry name" value="ilvD"/>
    <property type="match status" value="1"/>
</dbReference>
<keyword evidence="4 15" id="KW-0001">2Fe-2S</keyword>
<evidence type="ECO:0000256" key="2">
    <source>
        <dbReference type="ARBA" id="ARBA00006486"/>
    </source>
</evidence>
<evidence type="ECO:0000256" key="4">
    <source>
        <dbReference type="ARBA" id="ARBA00022714"/>
    </source>
</evidence>
<feature type="binding site" evidence="15">
    <location>
        <position position="488"/>
    </location>
    <ligand>
        <name>Mg(2+)</name>
        <dbReference type="ChEBI" id="CHEBI:18420"/>
    </ligand>
</feature>
<dbReference type="FunFam" id="3.50.30.80:FF:000001">
    <property type="entry name" value="Dihydroxy-acid dehydratase"/>
    <property type="match status" value="1"/>
</dbReference>
<evidence type="ECO:0000256" key="9">
    <source>
        <dbReference type="ARBA" id="ARBA00023239"/>
    </source>
</evidence>
<protein>
    <recommendedName>
        <fullName evidence="14 15">Dihydroxy-acid dehydratase</fullName>
        <shortName evidence="15">DAD</shortName>
        <ecNumber evidence="14 15">4.2.1.9</ecNumber>
    </recommendedName>
</protein>
<accession>A0A3P1SS37</accession>